<name>A0ACB7G5Q9_MANES</name>
<evidence type="ECO:0000313" key="2">
    <source>
        <dbReference type="Proteomes" id="UP000091857"/>
    </source>
</evidence>
<evidence type="ECO:0000313" key="1">
    <source>
        <dbReference type="EMBL" id="KAG8635557.1"/>
    </source>
</evidence>
<organism evidence="1 2">
    <name type="scientific">Manihot esculenta</name>
    <name type="common">Cassava</name>
    <name type="synonym">Jatropha manihot</name>
    <dbReference type="NCBI Taxonomy" id="3983"/>
    <lineage>
        <taxon>Eukaryota</taxon>
        <taxon>Viridiplantae</taxon>
        <taxon>Streptophyta</taxon>
        <taxon>Embryophyta</taxon>
        <taxon>Tracheophyta</taxon>
        <taxon>Spermatophyta</taxon>
        <taxon>Magnoliopsida</taxon>
        <taxon>eudicotyledons</taxon>
        <taxon>Gunneridae</taxon>
        <taxon>Pentapetalae</taxon>
        <taxon>rosids</taxon>
        <taxon>fabids</taxon>
        <taxon>Malpighiales</taxon>
        <taxon>Euphorbiaceae</taxon>
        <taxon>Crotonoideae</taxon>
        <taxon>Manihoteae</taxon>
        <taxon>Manihot</taxon>
    </lineage>
</organism>
<protein>
    <submittedName>
        <fullName evidence="1">Uncharacterized protein</fullName>
    </submittedName>
</protein>
<proteinExistence type="predicted"/>
<comment type="caution">
    <text evidence="1">The sequence shown here is derived from an EMBL/GenBank/DDBJ whole genome shotgun (WGS) entry which is preliminary data.</text>
</comment>
<reference evidence="2" key="1">
    <citation type="journal article" date="2016" name="Nat. Biotechnol.">
        <title>Sequencing wild and cultivated cassava and related species reveals extensive interspecific hybridization and genetic diversity.</title>
        <authorList>
            <person name="Bredeson J.V."/>
            <person name="Lyons J.B."/>
            <person name="Prochnik S.E."/>
            <person name="Wu G.A."/>
            <person name="Ha C.M."/>
            <person name="Edsinger-Gonzales E."/>
            <person name="Grimwood J."/>
            <person name="Schmutz J."/>
            <person name="Rabbi I.Y."/>
            <person name="Egesi C."/>
            <person name="Nauluvula P."/>
            <person name="Lebot V."/>
            <person name="Ndunguru J."/>
            <person name="Mkamilo G."/>
            <person name="Bart R.S."/>
            <person name="Setter T.L."/>
            <person name="Gleadow R.M."/>
            <person name="Kulakow P."/>
            <person name="Ferguson M.E."/>
            <person name="Rounsley S."/>
            <person name="Rokhsar D.S."/>
        </authorList>
    </citation>
    <scope>NUCLEOTIDE SEQUENCE [LARGE SCALE GENOMIC DNA]</scope>
    <source>
        <strain evidence="2">cv. AM560-2</strain>
    </source>
</reference>
<dbReference type="EMBL" id="CM004402">
    <property type="protein sequence ID" value="KAG8635557.1"/>
    <property type="molecule type" value="Genomic_DNA"/>
</dbReference>
<sequence>MWIRKTDKEVRWTSKLNPEKADRRDKNKYCHFHKDHKHTTEECRQLKDEIERLIRDSTLRNFTRKDREKRRPELEIRTLKNTTDSEPMGLYCDCRCPNDGKGKNKRVAEDEIKLKPADKVMRFFHTDPLVISIHLNTYDVRQVLINTGLNKNNLAKISYSLVGLGDKTVAVLGTINLSLVLGDDKYKQKLYAEFTVVDIPLAYNVILGCPVLNCHCIVIK</sequence>
<keyword evidence="2" id="KW-1185">Reference proteome</keyword>
<dbReference type="Proteomes" id="UP000091857">
    <property type="component" value="Chromosome 16"/>
</dbReference>
<gene>
    <name evidence="1" type="ORF">MANES_16G047550v8</name>
</gene>
<accession>A0ACB7G5Q9</accession>